<evidence type="ECO:0000256" key="1">
    <source>
        <dbReference type="ARBA" id="ARBA00008834"/>
    </source>
</evidence>
<keyword evidence="2 4" id="KW-0378">Hydrolase</keyword>
<dbReference type="SMART" id="SM00710">
    <property type="entry name" value="PbH1"/>
    <property type="match status" value="6"/>
</dbReference>
<evidence type="ECO:0000256" key="5">
    <source>
        <dbReference type="SAM" id="SignalP"/>
    </source>
</evidence>
<dbReference type="InterPro" id="IPR011050">
    <property type="entry name" value="Pectin_lyase_fold/virulence"/>
</dbReference>
<proteinExistence type="inferred from homology"/>
<feature type="signal peptide" evidence="5">
    <location>
        <begin position="1"/>
        <end position="28"/>
    </location>
</feature>
<evidence type="ECO:0000256" key="3">
    <source>
        <dbReference type="ARBA" id="ARBA00023295"/>
    </source>
</evidence>
<dbReference type="RefSeq" id="WP_190308742.1">
    <property type="nucleotide sequence ID" value="NZ_JACNYK010000002.1"/>
</dbReference>
<dbReference type="Proteomes" id="UP000606494">
    <property type="component" value="Unassembled WGS sequence"/>
</dbReference>
<comment type="similarity">
    <text evidence="1 4">Belongs to the glycosyl hydrolase 28 family.</text>
</comment>
<dbReference type="InterPro" id="IPR006626">
    <property type="entry name" value="PbH1"/>
</dbReference>
<dbReference type="EMBL" id="JACNYK010000002">
    <property type="protein sequence ID" value="MBD1425590.1"/>
    <property type="molecule type" value="Genomic_DNA"/>
</dbReference>
<gene>
    <name evidence="6" type="ORF">H8B17_08360</name>
</gene>
<sequence length="550" mass="60017">MQQNTLCYHPVIHFIILALLFPLTNVHADTNPMVYYVQDYGAKGDGKSLDTKSIQNAIDACHHAGGGVVQLNSGTFMSGTIFLKSGVRLHIEKGATLLGSTNAQDYPDIGAQDPTKEERYNAGKALIYSEGQHHISVSGQGVIDGNGAALANLNQVRAHIIHFKACHDIKINDVSLVNGSWWIQKYDTCNNLQIDGITVNSKENSDMNKPRYADTPGRNTDGCNIVDSRNVQLSNCHIFSGDDGIVLKSFSKDLGCHNVTISNCIISTNASGIKIGTESAGKFHDVLVNNCIVYDTRLGGIELMVVDGGSMERIVVTNISLNNILGAAIYVRLGNRGREYTHNKMPSVGSVKDILIQNIYGTKIGRYGSSITGIPSAPLKNITLENIDLTFTGGNAPLYFEGYPTKPVEERTIDNVPEEEKSYPRCDIFGKLPAYGFYIRHVEGIDLRNLKLRFEEEDTRSAIVADDVSNFVLDGLKAQISPHAPAVIQGRNMQTAAIVNCISLTPAKSFLHASGNKTQQIVLSSNIWKNLGTHLSTDNSFPISEIHEKK</sequence>
<evidence type="ECO:0000256" key="4">
    <source>
        <dbReference type="RuleBase" id="RU361169"/>
    </source>
</evidence>
<dbReference type="InterPro" id="IPR012334">
    <property type="entry name" value="Pectin_lyas_fold"/>
</dbReference>
<evidence type="ECO:0008006" key="8">
    <source>
        <dbReference type="Google" id="ProtNLM"/>
    </source>
</evidence>
<evidence type="ECO:0000313" key="7">
    <source>
        <dbReference type="Proteomes" id="UP000606494"/>
    </source>
</evidence>
<evidence type="ECO:0000256" key="2">
    <source>
        <dbReference type="ARBA" id="ARBA00022801"/>
    </source>
</evidence>
<dbReference type="PANTHER" id="PTHR31339">
    <property type="entry name" value="PECTIN LYASE-RELATED"/>
    <property type="match status" value="1"/>
</dbReference>
<dbReference type="InterPro" id="IPR051801">
    <property type="entry name" value="GH28_Enzymes"/>
</dbReference>
<reference evidence="6 7" key="1">
    <citation type="submission" date="2020-08" db="EMBL/GenBank/DDBJ databases">
        <title>Sphingobacterium sp. DN00404 isolated from aquaculture water.</title>
        <authorList>
            <person name="Zhang M."/>
        </authorList>
    </citation>
    <scope>NUCLEOTIDE SEQUENCE [LARGE SCALE GENOMIC DNA]</scope>
    <source>
        <strain evidence="6 7">KCTC 32294</strain>
    </source>
</reference>
<keyword evidence="3 4" id="KW-0326">Glycosidase</keyword>
<dbReference type="InterPro" id="IPR000743">
    <property type="entry name" value="Glyco_hydro_28"/>
</dbReference>
<organism evidence="6 7">
    <name type="scientific">Sphingobacterium arenae</name>
    <dbReference type="NCBI Taxonomy" id="1280598"/>
    <lineage>
        <taxon>Bacteria</taxon>
        <taxon>Pseudomonadati</taxon>
        <taxon>Bacteroidota</taxon>
        <taxon>Sphingobacteriia</taxon>
        <taxon>Sphingobacteriales</taxon>
        <taxon>Sphingobacteriaceae</taxon>
        <taxon>Sphingobacterium</taxon>
    </lineage>
</organism>
<protein>
    <recommendedName>
        <fullName evidence="8">Glycoside hydrolase</fullName>
    </recommendedName>
</protein>
<dbReference type="SUPFAM" id="SSF51126">
    <property type="entry name" value="Pectin lyase-like"/>
    <property type="match status" value="1"/>
</dbReference>
<name>A0ABR7Y2Q6_9SPHI</name>
<feature type="chain" id="PRO_5047055584" description="Glycoside hydrolase" evidence="5">
    <location>
        <begin position="29"/>
        <end position="550"/>
    </location>
</feature>
<keyword evidence="5" id="KW-0732">Signal</keyword>
<comment type="caution">
    <text evidence="6">The sequence shown here is derived from an EMBL/GenBank/DDBJ whole genome shotgun (WGS) entry which is preliminary data.</text>
</comment>
<dbReference type="PANTHER" id="PTHR31339:SF9">
    <property type="entry name" value="PLASMIN AND FIBRONECTIN-BINDING PROTEIN A"/>
    <property type="match status" value="1"/>
</dbReference>
<dbReference type="Pfam" id="PF00295">
    <property type="entry name" value="Glyco_hydro_28"/>
    <property type="match status" value="1"/>
</dbReference>
<accession>A0ABR7Y2Q6</accession>
<evidence type="ECO:0000313" key="6">
    <source>
        <dbReference type="EMBL" id="MBD1425590.1"/>
    </source>
</evidence>
<keyword evidence="7" id="KW-1185">Reference proteome</keyword>
<dbReference type="Gene3D" id="2.160.20.10">
    <property type="entry name" value="Single-stranded right-handed beta-helix, Pectin lyase-like"/>
    <property type="match status" value="1"/>
</dbReference>